<comment type="caution">
    <text evidence="12">The sequence shown here is derived from an EMBL/GenBank/DDBJ whole genome shotgun (WGS) entry which is preliminary data.</text>
</comment>
<dbReference type="GO" id="GO:0015031">
    <property type="term" value="P:protein transport"/>
    <property type="evidence" value="ECO:0007669"/>
    <property type="project" value="UniProtKB-KW"/>
</dbReference>
<evidence type="ECO:0000313" key="13">
    <source>
        <dbReference type="Proteomes" id="UP000527616"/>
    </source>
</evidence>
<dbReference type="NCBIfam" id="TIGR00739">
    <property type="entry name" value="yajC"/>
    <property type="match status" value="1"/>
</dbReference>
<protein>
    <submittedName>
        <fullName evidence="12">Preprotein translocase subunit YajC</fullName>
    </submittedName>
</protein>
<evidence type="ECO:0000256" key="4">
    <source>
        <dbReference type="ARBA" id="ARBA00022475"/>
    </source>
</evidence>
<feature type="transmembrane region" description="Helical" evidence="11">
    <location>
        <begin position="6"/>
        <end position="24"/>
    </location>
</feature>
<evidence type="ECO:0000313" key="12">
    <source>
        <dbReference type="EMBL" id="NYI69587.1"/>
    </source>
</evidence>
<comment type="subcellular location">
    <subcellularLocation>
        <location evidence="1">Cell membrane</location>
        <topology evidence="1">Single-pass membrane protein</topology>
    </subcellularLocation>
</comment>
<evidence type="ECO:0000256" key="3">
    <source>
        <dbReference type="ARBA" id="ARBA00022448"/>
    </source>
</evidence>
<evidence type="ECO:0000256" key="8">
    <source>
        <dbReference type="ARBA" id="ARBA00023010"/>
    </source>
</evidence>
<dbReference type="Pfam" id="PF02699">
    <property type="entry name" value="YajC"/>
    <property type="match status" value="1"/>
</dbReference>
<proteinExistence type="inferred from homology"/>
<dbReference type="AlphaFoldDB" id="A0A7Z0D644"/>
<gene>
    <name evidence="12" type="ORF">GGQ54_000147</name>
</gene>
<dbReference type="SMART" id="SM01323">
    <property type="entry name" value="YajC"/>
    <property type="match status" value="1"/>
</dbReference>
<feature type="compositionally biased region" description="Low complexity" evidence="10">
    <location>
        <begin position="96"/>
        <end position="111"/>
    </location>
</feature>
<evidence type="ECO:0000256" key="2">
    <source>
        <dbReference type="ARBA" id="ARBA00006742"/>
    </source>
</evidence>
<reference evidence="12 13" key="1">
    <citation type="submission" date="2020-07" db="EMBL/GenBank/DDBJ databases">
        <title>Sequencing the genomes of 1000 actinobacteria strains.</title>
        <authorList>
            <person name="Klenk H.-P."/>
        </authorList>
    </citation>
    <scope>NUCLEOTIDE SEQUENCE [LARGE SCALE GENOMIC DNA]</scope>
    <source>
        <strain evidence="12 13">DSM 103164</strain>
    </source>
</reference>
<name>A0A7Z0D644_9ACTN</name>
<dbReference type="PANTHER" id="PTHR33909">
    <property type="entry name" value="SEC TRANSLOCON ACCESSORY COMPLEX SUBUNIT YAJC"/>
    <property type="match status" value="1"/>
</dbReference>
<evidence type="ECO:0000256" key="9">
    <source>
        <dbReference type="ARBA" id="ARBA00023136"/>
    </source>
</evidence>
<keyword evidence="6" id="KW-0653">Protein transport</keyword>
<evidence type="ECO:0000256" key="5">
    <source>
        <dbReference type="ARBA" id="ARBA00022692"/>
    </source>
</evidence>
<sequence length="134" mass="14045">MNLENLTTLGLIALMVVGFYFLIIRPTRNRQKEQARTLESATVGARVMTASGVIGTVAEVGDRQARIEIAPGVIVTVVKQAIVQVLPDGDGDEFTDVPAVEDPAAEPAGPESIPPASDPVNDQDTGGAKPPADR</sequence>
<evidence type="ECO:0000256" key="1">
    <source>
        <dbReference type="ARBA" id="ARBA00004162"/>
    </source>
</evidence>
<dbReference type="Proteomes" id="UP000527616">
    <property type="component" value="Unassembled WGS sequence"/>
</dbReference>
<evidence type="ECO:0000256" key="11">
    <source>
        <dbReference type="SAM" id="Phobius"/>
    </source>
</evidence>
<dbReference type="EMBL" id="JACBZS010000001">
    <property type="protein sequence ID" value="NYI69587.1"/>
    <property type="molecule type" value="Genomic_DNA"/>
</dbReference>
<keyword evidence="5 11" id="KW-0812">Transmembrane</keyword>
<keyword evidence="3" id="KW-0813">Transport</keyword>
<keyword evidence="4" id="KW-1003">Cell membrane</keyword>
<keyword evidence="8" id="KW-0811">Translocation</keyword>
<dbReference type="RefSeq" id="WP_179443640.1">
    <property type="nucleotide sequence ID" value="NZ_JACBZS010000001.1"/>
</dbReference>
<evidence type="ECO:0000256" key="10">
    <source>
        <dbReference type="SAM" id="MobiDB-lite"/>
    </source>
</evidence>
<comment type="similarity">
    <text evidence="2">Belongs to the YajC family.</text>
</comment>
<dbReference type="InterPro" id="IPR003849">
    <property type="entry name" value="Preprotein_translocase_YajC"/>
</dbReference>
<keyword evidence="13" id="KW-1185">Reference proteome</keyword>
<evidence type="ECO:0000256" key="6">
    <source>
        <dbReference type="ARBA" id="ARBA00022927"/>
    </source>
</evidence>
<dbReference type="GO" id="GO:0005886">
    <property type="term" value="C:plasma membrane"/>
    <property type="evidence" value="ECO:0007669"/>
    <property type="project" value="UniProtKB-SubCell"/>
</dbReference>
<keyword evidence="7 11" id="KW-1133">Transmembrane helix</keyword>
<dbReference type="PRINTS" id="PR01853">
    <property type="entry name" value="YAJCTRNLCASE"/>
</dbReference>
<organism evidence="12 13">
    <name type="scientific">Naumannella cuiyingiana</name>
    <dbReference type="NCBI Taxonomy" id="1347891"/>
    <lineage>
        <taxon>Bacteria</taxon>
        <taxon>Bacillati</taxon>
        <taxon>Actinomycetota</taxon>
        <taxon>Actinomycetes</taxon>
        <taxon>Propionibacteriales</taxon>
        <taxon>Propionibacteriaceae</taxon>
        <taxon>Naumannella</taxon>
    </lineage>
</organism>
<accession>A0A7Z0D644</accession>
<keyword evidence="9 11" id="KW-0472">Membrane</keyword>
<evidence type="ECO:0000256" key="7">
    <source>
        <dbReference type="ARBA" id="ARBA00022989"/>
    </source>
</evidence>
<feature type="region of interest" description="Disordered" evidence="10">
    <location>
        <begin position="88"/>
        <end position="134"/>
    </location>
</feature>
<dbReference type="PANTHER" id="PTHR33909:SF1">
    <property type="entry name" value="SEC TRANSLOCON ACCESSORY COMPLEX SUBUNIT YAJC"/>
    <property type="match status" value="1"/>
</dbReference>